<feature type="domain" description="3-beta hydroxysteroid dehydrogenase/isomerase" evidence="4">
    <location>
        <begin position="10"/>
        <end position="277"/>
    </location>
</feature>
<dbReference type="AlphaFoldDB" id="A0A9W8A4R7"/>
<feature type="transmembrane region" description="Helical" evidence="3">
    <location>
        <begin position="281"/>
        <end position="304"/>
    </location>
</feature>
<organism evidence="5 6">
    <name type="scientific">Mycoemilia scoparia</name>
    <dbReference type="NCBI Taxonomy" id="417184"/>
    <lineage>
        <taxon>Eukaryota</taxon>
        <taxon>Fungi</taxon>
        <taxon>Fungi incertae sedis</taxon>
        <taxon>Zoopagomycota</taxon>
        <taxon>Kickxellomycotina</taxon>
        <taxon>Kickxellomycetes</taxon>
        <taxon>Kickxellales</taxon>
        <taxon>Kickxellaceae</taxon>
        <taxon>Mycoemilia</taxon>
    </lineage>
</organism>
<dbReference type="Pfam" id="PF01073">
    <property type="entry name" value="3Beta_HSD"/>
    <property type="match status" value="1"/>
</dbReference>
<dbReference type="Proteomes" id="UP001150538">
    <property type="component" value="Unassembled WGS sequence"/>
</dbReference>
<dbReference type="SUPFAM" id="SSF51735">
    <property type="entry name" value="NAD(P)-binding Rossmann-fold domains"/>
    <property type="match status" value="1"/>
</dbReference>
<keyword evidence="6" id="KW-1185">Reference proteome</keyword>
<dbReference type="GO" id="GO:0006694">
    <property type="term" value="P:steroid biosynthetic process"/>
    <property type="evidence" value="ECO:0007669"/>
    <property type="project" value="InterPro"/>
</dbReference>
<dbReference type="PANTHER" id="PTHR43245:SF51">
    <property type="entry name" value="SHORT CHAIN DEHYDROGENASE_REDUCTASE FAMILY 42E, MEMBER 2"/>
    <property type="match status" value="1"/>
</dbReference>
<dbReference type="InterPro" id="IPR002225">
    <property type="entry name" value="3Beta_OHSteriod_DH/Estase"/>
</dbReference>
<dbReference type="InterPro" id="IPR036291">
    <property type="entry name" value="NAD(P)-bd_dom_sf"/>
</dbReference>
<keyword evidence="2 5" id="KW-0560">Oxidoreductase</keyword>
<sequence length="363" mass="40178">MSQRSPHVYLVIGGEGFLGRSIVNALLARINSSQPDNKFRSDIVRVLDIRRNTANKDDDGKIEFFIGDITKPEDVEAALTANGKNVNTVFHTASPIMKAPEKLHYNVNVVGTKNVLEVCRRCGVENFVYTSSASVVYSGEALVNVDESIPYANPFADYYSETKAIAEKMVLDANDSSKFRTVALRPSGIFGPGDRQATPGALLAQKRNFPVLIQVGDNTAKFDFTYVENLADAHLLAADKVQHIKEVGGEAFFITNDDPIGMWSFMRMLWSAVGDTRGPKLIIPTWLAGIILVVLRFLSSIGLVKHEVPFVFGMTFTDRYFNISKAKRLLGYTPRVSYAEGVPIAVEACLDRWKAEEESKKSQ</sequence>
<dbReference type="GO" id="GO:0000252">
    <property type="term" value="F:3-beta-hydroxysteroid dehydrogenase [NAD(P)+]/C4-decarboxylase activity"/>
    <property type="evidence" value="ECO:0007669"/>
    <property type="project" value="UniProtKB-EC"/>
</dbReference>
<dbReference type="InterPro" id="IPR050177">
    <property type="entry name" value="Lipid_A_modif_metabolic_enz"/>
</dbReference>
<comment type="similarity">
    <text evidence="1">Belongs to the 3-beta-HSD family.</text>
</comment>
<protein>
    <submittedName>
        <fullName evidence="5">Erg26, C-3 sterol dehydrogenase</fullName>
        <ecNumber evidence="5">1.1.1.170</ecNumber>
    </submittedName>
</protein>
<dbReference type="EC" id="1.1.1.170" evidence="5"/>
<evidence type="ECO:0000256" key="1">
    <source>
        <dbReference type="ARBA" id="ARBA00009219"/>
    </source>
</evidence>
<accession>A0A9W8A4R7</accession>
<comment type="caution">
    <text evidence="5">The sequence shown here is derived from an EMBL/GenBank/DDBJ whole genome shotgun (WGS) entry which is preliminary data.</text>
</comment>
<keyword evidence="3" id="KW-0812">Transmembrane</keyword>
<evidence type="ECO:0000259" key="4">
    <source>
        <dbReference type="Pfam" id="PF01073"/>
    </source>
</evidence>
<dbReference type="Gene3D" id="3.40.50.720">
    <property type="entry name" value="NAD(P)-binding Rossmann-like Domain"/>
    <property type="match status" value="1"/>
</dbReference>
<evidence type="ECO:0000313" key="5">
    <source>
        <dbReference type="EMBL" id="KAJ1918212.1"/>
    </source>
</evidence>
<evidence type="ECO:0000256" key="2">
    <source>
        <dbReference type="ARBA" id="ARBA00023002"/>
    </source>
</evidence>
<keyword evidence="3" id="KW-1133">Transmembrane helix</keyword>
<dbReference type="PANTHER" id="PTHR43245">
    <property type="entry name" value="BIFUNCTIONAL POLYMYXIN RESISTANCE PROTEIN ARNA"/>
    <property type="match status" value="1"/>
</dbReference>
<evidence type="ECO:0000256" key="3">
    <source>
        <dbReference type="SAM" id="Phobius"/>
    </source>
</evidence>
<dbReference type="OrthoDB" id="10058185at2759"/>
<evidence type="ECO:0000313" key="6">
    <source>
        <dbReference type="Proteomes" id="UP001150538"/>
    </source>
</evidence>
<name>A0A9W8A4R7_9FUNG</name>
<proteinExistence type="inferred from homology"/>
<reference evidence="5" key="1">
    <citation type="submission" date="2022-07" db="EMBL/GenBank/DDBJ databases">
        <title>Phylogenomic reconstructions and comparative analyses of Kickxellomycotina fungi.</title>
        <authorList>
            <person name="Reynolds N.K."/>
            <person name="Stajich J.E."/>
            <person name="Barry K."/>
            <person name="Grigoriev I.V."/>
            <person name="Crous P."/>
            <person name="Smith M.E."/>
        </authorList>
    </citation>
    <scope>NUCLEOTIDE SEQUENCE</scope>
    <source>
        <strain evidence="5">NBRC 100468</strain>
    </source>
</reference>
<dbReference type="EMBL" id="JANBPU010000051">
    <property type="protein sequence ID" value="KAJ1918212.1"/>
    <property type="molecule type" value="Genomic_DNA"/>
</dbReference>
<gene>
    <name evidence="5" type="primary">ERG26</name>
    <name evidence="5" type="ORF">H4219_002769</name>
</gene>
<keyword evidence="3" id="KW-0472">Membrane</keyword>